<accession>B6BNJ0</accession>
<dbReference type="HOGENOM" id="CLU_3297554_0_0_7"/>
<dbReference type="PATRIC" id="fig|929558.9.peg.325"/>
<dbReference type="EMBL" id="AFRZ01000001">
    <property type="protein sequence ID" value="EHP31062.1"/>
    <property type="molecule type" value="Genomic_DNA"/>
</dbReference>
<sequence length="40" mass="4815">MCKTILFIISLKRSFDYNLFILIKFKYNTQAILSSIRQKD</sequence>
<evidence type="ECO:0000313" key="1">
    <source>
        <dbReference type="EMBL" id="EHP31062.1"/>
    </source>
</evidence>
<name>B6BNJ0_SULGG</name>
<reference evidence="1 2" key="1">
    <citation type="journal article" date="2012" name="Proc. Natl. Acad. Sci. U.S.A.">
        <title>Genome and physiology of a model Epsilonproteobacterium responsible for sulfide detoxification in marine oxygen depletion zones.</title>
        <authorList>
            <person name="Grote J."/>
            <person name="Schott T."/>
            <person name="Bruckner C.G."/>
            <person name="Glockner F.O."/>
            <person name="Jost G."/>
            <person name="Teeling H."/>
            <person name="Labrenz M."/>
            <person name="Jurgens K."/>
        </authorList>
    </citation>
    <scope>NUCLEOTIDE SEQUENCE [LARGE SCALE GENOMIC DNA]</scope>
    <source>
        <strain evidence="1 2">GD1</strain>
    </source>
</reference>
<comment type="caution">
    <text evidence="1">The sequence shown here is derived from an EMBL/GenBank/DDBJ whole genome shotgun (WGS) entry which is preliminary data.</text>
</comment>
<gene>
    <name evidence="1" type="ORF">SMGD1_2540</name>
</gene>
<proteinExistence type="predicted"/>
<dbReference type="STRING" id="929558.SMGD1_2540"/>
<keyword evidence="2" id="KW-1185">Reference proteome</keyword>
<dbReference type="AlphaFoldDB" id="B6BNJ0"/>
<organism evidence="1 2">
    <name type="scientific">Sulfurimonas gotlandica (strain DSM 19862 / JCM 16533 / GD1)</name>
    <dbReference type="NCBI Taxonomy" id="929558"/>
    <lineage>
        <taxon>Bacteria</taxon>
        <taxon>Pseudomonadati</taxon>
        <taxon>Campylobacterota</taxon>
        <taxon>Epsilonproteobacteria</taxon>
        <taxon>Campylobacterales</taxon>
        <taxon>Sulfurimonadaceae</taxon>
        <taxon>Sulfurimonas</taxon>
    </lineage>
</organism>
<evidence type="ECO:0000313" key="2">
    <source>
        <dbReference type="Proteomes" id="UP000006431"/>
    </source>
</evidence>
<accession>H1FRY2</accession>
<dbReference type="Proteomes" id="UP000006431">
    <property type="component" value="Unassembled WGS sequence"/>
</dbReference>
<protein>
    <submittedName>
        <fullName evidence="1">Uncharacterized protein</fullName>
    </submittedName>
</protein>